<dbReference type="KEGG" id="vg:77418135"/>
<reference evidence="2" key="1">
    <citation type="submission" date="2019-02" db="EMBL/GenBank/DDBJ databases">
        <title>Complete genome of phage SEE-1.</title>
        <authorList>
            <person name="Lu M."/>
        </authorList>
    </citation>
    <scope>NUCLEOTIDE SEQUENCE [LARGE SCALE GENOMIC DNA]</scope>
</reference>
<dbReference type="EMBL" id="MK479295">
    <property type="protein sequence ID" value="QBJ04015.1"/>
    <property type="molecule type" value="Genomic_DNA"/>
</dbReference>
<accession>A0A481W763</accession>
<protein>
    <submittedName>
        <fullName evidence="1">Uncharacterized protein</fullName>
    </submittedName>
</protein>
<proteinExistence type="predicted"/>
<dbReference type="GeneID" id="77418135"/>
<evidence type="ECO:0000313" key="1">
    <source>
        <dbReference type="EMBL" id="QBJ04015.1"/>
    </source>
</evidence>
<evidence type="ECO:0000313" key="2">
    <source>
        <dbReference type="Proteomes" id="UP000293689"/>
    </source>
</evidence>
<name>A0A481W763_9CAUD</name>
<dbReference type="RefSeq" id="YP_010582458.1">
    <property type="nucleotide sequence ID" value="NC_069151.1"/>
</dbReference>
<keyword evidence="2" id="KW-1185">Reference proteome</keyword>
<sequence>MMNHSFSDNVKALAAMPEWEFCIVMGEGFFSEICAGTTRNGVYYSEQEIYAAYWIRNPDAEALA</sequence>
<organism evidence="1 2">
    <name type="scientific">Salmonella phage vB_SenS_SE1</name>
    <dbReference type="NCBI Taxonomy" id="2530161"/>
    <lineage>
        <taxon>Viruses</taxon>
        <taxon>Duplodnaviria</taxon>
        <taxon>Heunggongvirae</taxon>
        <taxon>Uroviricota</taxon>
        <taxon>Caudoviricetes</taxon>
        <taxon>Sarkviridae</taxon>
        <taxon>Guernseyvirinae</taxon>
        <taxon>Cornellvirus</taxon>
        <taxon>Cornellvirus SE1</taxon>
    </lineage>
</organism>
<dbReference type="Proteomes" id="UP000293689">
    <property type="component" value="Segment"/>
</dbReference>